<dbReference type="SUPFAM" id="SSF53901">
    <property type="entry name" value="Thiolase-like"/>
    <property type="match status" value="1"/>
</dbReference>
<protein>
    <recommendedName>
        <fullName evidence="1">Beta-ketoacyl synthase-like N-terminal domain-containing protein</fullName>
    </recommendedName>
</protein>
<accession>A0AAN2BJC8</accession>
<dbReference type="Gene3D" id="3.40.47.10">
    <property type="match status" value="1"/>
</dbReference>
<reference evidence="2 3" key="1">
    <citation type="journal article" date="2022" name="IScience">
        <title>An ultrasensitive nanofiber-based assay for enzymatic hydrolysis and deep-sea microbial degradation of cellulose.</title>
        <authorList>
            <person name="Tsudome M."/>
            <person name="Tachioka M."/>
            <person name="Miyazaki M."/>
            <person name="Uchimura K."/>
            <person name="Tsuda M."/>
            <person name="Takaki Y."/>
            <person name="Deguchi S."/>
        </authorList>
    </citation>
    <scope>NUCLEOTIDE SEQUENCE [LARGE SCALE GENOMIC DNA]</scope>
    <source>
        <strain evidence="2 3">GE09</strain>
    </source>
</reference>
<dbReference type="Proteomes" id="UP001320119">
    <property type="component" value="Chromosome"/>
</dbReference>
<dbReference type="GO" id="GO:0016746">
    <property type="term" value="F:acyltransferase activity"/>
    <property type="evidence" value="ECO:0007669"/>
    <property type="project" value="InterPro"/>
</dbReference>
<evidence type="ECO:0000259" key="1">
    <source>
        <dbReference type="Pfam" id="PF13723"/>
    </source>
</evidence>
<dbReference type="InterPro" id="IPR016039">
    <property type="entry name" value="Thiolase-like"/>
</dbReference>
<dbReference type="EMBL" id="AP023086">
    <property type="protein sequence ID" value="BCD96814.1"/>
    <property type="molecule type" value="Genomic_DNA"/>
</dbReference>
<dbReference type="KEGG" id="marq:MARGE09_P1014"/>
<gene>
    <name evidence="2" type="ORF">MARGE09_P1014</name>
</gene>
<dbReference type="InterPro" id="IPR014030">
    <property type="entry name" value="Ketoacyl_synth_N"/>
</dbReference>
<evidence type="ECO:0000313" key="3">
    <source>
        <dbReference type="Proteomes" id="UP001320119"/>
    </source>
</evidence>
<dbReference type="RefSeq" id="WP_236986297.1">
    <property type="nucleotide sequence ID" value="NZ_AP023086.1"/>
</dbReference>
<evidence type="ECO:0000313" key="2">
    <source>
        <dbReference type="EMBL" id="BCD96814.1"/>
    </source>
</evidence>
<sequence>MLSVSIESIGIAAPGLNGWKESTKVLNGTKDYCPTPLEKYKPSLLPPNERRRATELVRMAFRVCEDAFAQRPDENAAQYATVFASSGGDYPIIDQICRSLCEPERLVSPTRFHNSVHNSAAGYWSIAVGGQRASTSLSAHDASFAAGLLEAMTYCQLEQQPCLLAVYDICPPEPLQAKRTIPVEFGTALLLKPTATEQSLATIRLQGFCNNDITPLASPPLEALRQQNPAACSLTLLTCIAQQKSSTVIFENGFQNIALEVTL</sequence>
<dbReference type="Pfam" id="PF13723">
    <property type="entry name" value="Ketoacyl-synt_2"/>
    <property type="match status" value="1"/>
</dbReference>
<proteinExistence type="predicted"/>
<name>A0AAN2BJC8_9GAMM</name>
<dbReference type="AlphaFoldDB" id="A0AAN2BJC8"/>
<organism evidence="2 3">
    <name type="scientific">Marinagarivorans cellulosilyticus</name>
    <dbReference type="NCBI Taxonomy" id="2721545"/>
    <lineage>
        <taxon>Bacteria</taxon>
        <taxon>Pseudomonadati</taxon>
        <taxon>Pseudomonadota</taxon>
        <taxon>Gammaproteobacteria</taxon>
        <taxon>Cellvibrionales</taxon>
        <taxon>Cellvibrionaceae</taxon>
        <taxon>Marinagarivorans</taxon>
    </lineage>
</organism>
<feature type="domain" description="Beta-ketoacyl synthase-like N-terminal" evidence="1">
    <location>
        <begin position="34"/>
        <end position="247"/>
    </location>
</feature>
<keyword evidence="3" id="KW-1185">Reference proteome</keyword>